<feature type="compositionally biased region" description="Polar residues" evidence="1">
    <location>
        <begin position="1001"/>
        <end position="1018"/>
    </location>
</feature>
<proteinExistence type="predicted"/>
<evidence type="ECO:0000313" key="3">
    <source>
        <dbReference type="EMBL" id="CAC5378796.1"/>
    </source>
</evidence>
<dbReference type="Pfam" id="PF09133">
    <property type="entry name" value="SANTA"/>
    <property type="match status" value="2"/>
</dbReference>
<dbReference type="SUPFAM" id="SSF46689">
    <property type="entry name" value="Homeodomain-like"/>
    <property type="match status" value="1"/>
</dbReference>
<dbReference type="SUPFAM" id="SSF56219">
    <property type="entry name" value="DNase I-like"/>
    <property type="match status" value="1"/>
</dbReference>
<dbReference type="InterPro" id="IPR036691">
    <property type="entry name" value="Endo/exonu/phosph_ase_sf"/>
</dbReference>
<feature type="domain" description="Myb-like" evidence="2">
    <location>
        <begin position="1189"/>
        <end position="1236"/>
    </location>
</feature>
<dbReference type="InterPro" id="IPR039110">
    <property type="entry name" value="KNL2-like"/>
</dbReference>
<dbReference type="EMBL" id="CACVKT020002595">
    <property type="protein sequence ID" value="CAC5378796.1"/>
    <property type="molecule type" value="Genomic_DNA"/>
</dbReference>
<feature type="compositionally biased region" description="Polar residues" evidence="1">
    <location>
        <begin position="883"/>
        <end position="914"/>
    </location>
</feature>
<feature type="compositionally biased region" description="Polar residues" evidence="1">
    <location>
        <begin position="1057"/>
        <end position="1066"/>
    </location>
</feature>
<evidence type="ECO:0000256" key="1">
    <source>
        <dbReference type="SAM" id="MobiDB-lite"/>
    </source>
</evidence>
<feature type="region of interest" description="Disordered" evidence="1">
    <location>
        <begin position="734"/>
        <end position="754"/>
    </location>
</feature>
<feature type="compositionally biased region" description="Polar residues" evidence="1">
    <location>
        <begin position="983"/>
        <end position="992"/>
    </location>
</feature>
<dbReference type="GO" id="GO:0000775">
    <property type="term" value="C:chromosome, centromeric region"/>
    <property type="evidence" value="ECO:0007669"/>
    <property type="project" value="TreeGrafter"/>
</dbReference>
<dbReference type="PROSITE" id="PS50090">
    <property type="entry name" value="MYB_LIKE"/>
    <property type="match status" value="1"/>
</dbReference>
<sequence length="1437" mass="162381">MPNFSSSIFDLSSLETSNSFDPLEDQSVGNLNFQSIKNKQQELQEILISTKPDIIIGTETWLNKDILSSEFFPMIDYTVYRKDQPPSTNNLSYGGVLVAITTNLLSEEIRDLQTDSKSIWVQINMTNARKLIVGSYYRPTSDNGTSIKQLKTSVDHINQNAKSTIILGGDFNLGHITGDIPCTIPSKPDIKLYEQTIKAFMSYIKAIINPNKGPPDMFEELYQRSPVPKNLFLNSSGTSLNASTQGGSIHVQKSQIFNQLKSQNSFKSPPAIYTSKSFHEQSLNKPNYPTNLDLPRQGNAVQISNTESCYIQVNGPKDNFDGDISNSRISWQNNTFCSDIQDKNKQNRLDEVDGVGHKSSVSFSHNNSVQTSESHSEVLTDRSVRNSAGASMSAAAIFKKIKLSSPSKELASISIENQENQDPESSSNASSNDYSYPIEVNIQTKKEVTHVGAMNRQDDSIQEAPFERVTNRNDIMQDHGLQICKDDEEPDTSIYKLYSWIIKPIPDVKGICVEGKKNPNDDQYFQSSIVTTRVKKNVVRTLNGSKYRLIGNIEKLDALDAGITDDVVKVFTKGFPLQWKAKISEYFDKVKYVDESQNTLDGERVEAEAVNDIVLDDKIPNKTDHQQESTDRISSENVLTDWIIRPIGTSDICVDGKKSGTEEYWHSTAIDYIIDKRTLVTTSGTVYKIQGQISQLDMLESGFSKRVIKKFINGFPKSWKNYVKEHFNGLSRRSGSERYLTPKAQKPGTSDVSSEVYTPTGMVYELGSLKTTRSGRVVKPTLAWWAGQRVKTYDDNTFETTYISSHTPEILKEMSETYKARHLSTSTNKRAKSYSSDSSVAEKSKSTDKKLLVKNNKSAKEILDRQDKQKRSSEKEKEKKETNSCGNKNFISHDQSDSRTTGYSKTTQISSLNNKPEIDEDLDSLVEDLENTVRQAKLKRKTPVVRKETCYSRTGKSQKSSKKNSDDTYSVDLDQDFEEDTNVKGQKSNLTSKKGHKSTDSSKSSAVQNKNGYKGTNSRKLEKQIEESSDDDDFSKKTGSVKNSEDSDPDLVEDTNIKGQKSNLTSKKGHKSTDSSKSSAVQNKNGKKITASRKLPEQSKNKRSDISKMNENFKKKERTSRSLRERTNDYNERMKICISSDEESSDDNDFSKKTGTVKAKRTQSRINKQSEKSKDEQVSKKRLVPELLPWSRQEISTLNNAIASIPGDDPSFWEIVSEKVGTRTSEECVAWYYKDVPKSTKKRKVNNTVKPNEVRAITAGKGTLKRKQQLRDLIEHHNDGYEDDLFDSTPYRNQGNVKVPKLMDDSDGDIFEEMSRKHPHLLNKIYTPLTRVHLDPVSEKKTPATSLESPWTNIDRKDADHYIHQLQKRRQMKGRKILDKSQTPVNKKYQKTTTSPTKNLFGKSFDSQSLFMDDASSSENHDNSEEEADYYFSDMEN</sequence>
<feature type="compositionally biased region" description="Basic and acidic residues" evidence="1">
    <location>
        <begin position="374"/>
        <end position="383"/>
    </location>
</feature>
<reference evidence="3 4" key="1">
    <citation type="submission" date="2020-06" db="EMBL/GenBank/DDBJ databases">
        <authorList>
            <person name="Li R."/>
            <person name="Bekaert M."/>
        </authorList>
    </citation>
    <scope>NUCLEOTIDE SEQUENCE [LARGE SCALE GENOMIC DNA]</scope>
    <source>
        <strain evidence="4">wild</strain>
    </source>
</reference>
<dbReference type="InterPro" id="IPR001005">
    <property type="entry name" value="SANT/Myb"/>
</dbReference>
<name>A0A6J8B5D1_MYTCO</name>
<evidence type="ECO:0000259" key="2">
    <source>
        <dbReference type="PROSITE" id="PS50090"/>
    </source>
</evidence>
<dbReference type="PANTHER" id="PTHR16124:SF3">
    <property type="entry name" value="MIS18-BINDING PROTEIN 1"/>
    <property type="match status" value="1"/>
</dbReference>
<feature type="compositionally biased region" description="Acidic residues" evidence="1">
    <location>
        <begin position="1424"/>
        <end position="1437"/>
    </location>
</feature>
<gene>
    <name evidence="3" type="ORF">MCOR_14937</name>
</gene>
<dbReference type="PANTHER" id="PTHR16124">
    <property type="entry name" value="MIS18-BINDING PROTEIN 1"/>
    <property type="match status" value="1"/>
</dbReference>
<feature type="region of interest" description="Disordered" evidence="1">
    <location>
        <begin position="821"/>
        <end position="915"/>
    </location>
</feature>
<feature type="compositionally biased region" description="Basic and acidic residues" evidence="1">
    <location>
        <begin position="1094"/>
        <end position="1128"/>
    </location>
</feature>
<feature type="compositionally biased region" description="Basic and acidic residues" evidence="1">
    <location>
        <begin position="1168"/>
        <end position="1179"/>
    </location>
</feature>
<dbReference type="InterPro" id="IPR015216">
    <property type="entry name" value="SANTA"/>
</dbReference>
<accession>A0A6J8B5D1</accession>
<dbReference type="CDD" id="cd00167">
    <property type="entry name" value="SANT"/>
    <property type="match status" value="1"/>
</dbReference>
<feature type="region of interest" description="Disordered" evidence="1">
    <location>
        <begin position="938"/>
        <end position="1128"/>
    </location>
</feature>
<organism evidence="3 4">
    <name type="scientific">Mytilus coruscus</name>
    <name type="common">Sea mussel</name>
    <dbReference type="NCBI Taxonomy" id="42192"/>
    <lineage>
        <taxon>Eukaryota</taxon>
        <taxon>Metazoa</taxon>
        <taxon>Spiralia</taxon>
        <taxon>Lophotrochozoa</taxon>
        <taxon>Mollusca</taxon>
        <taxon>Bivalvia</taxon>
        <taxon>Autobranchia</taxon>
        <taxon>Pteriomorphia</taxon>
        <taxon>Mytilida</taxon>
        <taxon>Mytiloidea</taxon>
        <taxon>Mytilidae</taxon>
        <taxon>Mytilinae</taxon>
        <taxon>Mytilus</taxon>
    </lineage>
</organism>
<feature type="compositionally biased region" description="Polar residues" evidence="1">
    <location>
        <begin position="359"/>
        <end position="373"/>
    </location>
</feature>
<dbReference type="Proteomes" id="UP000507470">
    <property type="component" value="Unassembled WGS sequence"/>
</dbReference>
<keyword evidence="4" id="KW-1185">Reference proteome</keyword>
<dbReference type="OrthoDB" id="118550at2759"/>
<feature type="compositionally biased region" description="Polar residues" evidence="1">
    <location>
        <begin position="1075"/>
        <end position="1084"/>
    </location>
</feature>
<protein>
    <recommendedName>
        <fullName evidence="2">Myb-like domain-containing protein</fullName>
    </recommendedName>
</protein>
<dbReference type="InterPro" id="IPR009057">
    <property type="entry name" value="Homeodomain-like_sf"/>
</dbReference>
<feature type="compositionally biased region" description="Basic and acidic residues" evidence="1">
    <location>
        <begin position="840"/>
        <end position="851"/>
    </location>
</feature>
<feature type="compositionally biased region" description="Basic and acidic residues" evidence="1">
    <location>
        <begin position="858"/>
        <end position="882"/>
    </location>
</feature>
<feature type="region of interest" description="Disordered" evidence="1">
    <location>
        <begin position="356"/>
        <end position="383"/>
    </location>
</feature>
<evidence type="ECO:0000313" key="4">
    <source>
        <dbReference type="Proteomes" id="UP000507470"/>
    </source>
</evidence>
<feature type="compositionally biased region" description="Polar residues" evidence="1">
    <location>
        <begin position="1380"/>
        <end position="1398"/>
    </location>
</feature>
<dbReference type="Gene3D" id="3.60.10.10">
    <property type="entry name" value="Endonuclease/exonuclease/phosphatase"/>
    <property type="match status" value="1"/>
</dbReference>
<feature type="region of interest" description="Disordered" evidence="1">
    <location>
        <begin position="1140"/>
        <end position="1180"/>
    </location>
</feature>
<feature type="region of interest" description="Disordered" evidence="1">
    <location>
        <begin position="1379"/>
        <end position="1437"/>
    </location>
</feature>
<dbReference type="Gene3D" id="1.10.10.60">
    <property type="entry name" value="Homeodomain-like"/>
    <property type="match status" value="1"/>
</dbReference>